<evidence type="ECO:0000256" key="1">
    <source>
        <dbReference type="ARBA" id="ARBA00023002"/>
    </source>
</evidence>
<organism evidence="4 5">
    <name type="scientific">Paramylibacter ulvae</name>
    <dbReference type="NCBI Taxonomy" id="1651968"/>
    <lineage>
        <taxon>Bacteria</taxon>
        <taxon>Pseudomonadati</taxon>
        <taxon>Pseudomonadota</taxon>
        <taxon>Alphaproteobacteria</taxon>
        <taxon>Rhodobacterales</taxon>
        <taxon>Paracoccaceae</taxon>
        <taxon>Paramylibacter</taxon>
    </lineage>
</organism>
<evidence type="ECO:0000313" key="4">
    <source>
        <dbReference type="EMBL" id="GHA51694.1"/>
    </source>
</evidence>
<dbReference type="PANTHER" id="PTHR13789">
    <property type="entry name" value="MONOOXYGENASE"/>
    <property type="match status" value="1"/>
</dbReference>
<keyword evidence="5" id="KW-1185">Reference proteome</keyword>
<feature type="domain" description="FAD-binding" evidence="3">
    <location>
        <begin position="2"/>
        <end position="330"/>
    </location>
</feature>
<dbReference type="SUPFAM" id="SSF51905">
    <property type="entry name" value="FAD/NAD(P)-binding domain"/>
    <property type="match status" value="1"/>
</dbReference>
<accession>A0ABQ3D173</accession>
<dbReference type="InterPro" id="IPR036188">
    <property type="entry name" value="FAD/NAD-bd_sf"/>
</dbReference>
<name>A0ABQ3D173_9RHOB</name>
<keyword evidence="2" id="KW-0503">Monooxygenase</keyword>
<dbReference type="PANTHER" id="PTHR13789:SF309">
    <property type="entry name" value="PUTATIVE (AFU_ORTHOLOGUE AFUA_6G14510)-RELATED"/>
    <property type="match status" value="1"/>
</dbReference>
<gene>
    <name evidence="4" type="ORF">GCM10008927_16430</name>
</gene>
<protein>
    <submittedName>
        <fullName evidence="4">Glutamate synthase</fullName>
    </submittedName>
</protein>
<evidence type="ECO:0000313" key="5">
    <source>
        <dbReference type="Proteomes" id="UP000634455"/>
    </source>
</evidence>
<evidence type="ECO:0000256" key="2">
    <source>
        <dbReference type="ARBA" id="ARBA00023033"/>
    </source>
</evidence>
<keyword evidence="1" id="KW-0560">Oxidoreductase</keyword>
<dbReference type="InterPro" id="IPR050493">
    <property type="entry name" value="FAD-dep_Monooxygenase_BioMet"/>
</dbReference>
<proteinExistence type="predicted"/>
<dbReference type="Proteomes" id="UP000634455">
    <property type="component" value="Unassembled WGS sequence"/>
</dbReference>
<sequence length="394" mass="42702">MKIAIVGCGIGGLASAIMLQEQGHELTVFDQFETSAPVGSGLVIQPVGQRVLSSLGVLHHAIDAGAKIFHMLGHETKRNRAVLNVAYGAKGGADFGLAIHRAALFDILWKRANAIGVAIANGHKAIHSTASDIGRMVTFEHGTTVGPFDLVIDAAGANSPLSPLVARDLSYGAIWGTVDWPNGTSLAQDELRQKYHRAKNMIGILPLGTMPNDNTPKAALFWSLPRNGYNTWKQNLLSQWQNDAIALWPEIEPFVSQIKSHDDMTMAKYSHGTLRRPYSDRLVHVGDATHRASPQLGQGANMALLDAYAMAESLRTKPSNALENYARARKWHAGIYQAMSWAFTPMYQSDSRLLPILRDYLLAPASVVPPVPQILTKLVCGSLVNPARGVAPLD</sequence>
<evidence type="ECO:0000259" key="3">
    <source>
        <dbReference type="Pfam" id="PF01494"/>
    </source>
</evidence>
<reference evidence="5" key="1">
    <citation type="journal article" date="2019" name="Int. J. Syst. Evol. Microbiol.">
        <title>The Global Catalogue of Microorganisms (GCM) 10K type strain sequencing project: providing services to taxonomists for standard genome sequencing and annotation.</title>
        <authorList>
            <consortium name="The Broad Institute Genomics Platform"/>
            <consortium name="The Broad Institute Genome Sequencing Center for Infectious Disease"/>
            <person name="Wu L."/>
            <person name="Ma J."/>
        </authorList>
    </citation>
    <scope>NUCLEOTIDE SEQUENCE [LARGE SCALE GENOMIC DNA]</scope>
    <source>
        <strain evidence="5">KCTC 32465</strain>
    </source>
</reference>
<comment type="caution">
    <text evidence="4">The sequence shown here is derived from an EMBL/GenBank/DDBJ whole genome shotgun (WGS) entry which is preliminary data.</text>
</comment>
<dbReference type="Gene3D" id="3.50.50.60">
    <property type="entry name" value="FAD/NAD(P)-binding domain"/>
    <property type="match status" value="1"/>
</dbReference>
<dbReference type="RefSeq" id="WP_189640136.1">
    <property type="nucleotide sequence ID" value="NZ_BMZF01000003.1"/>
</dbReference>
<dbReference type="EMBL" id="BMZF01000003">
    <property type="protein sequence ID" value="GHA51694.1"/>
    <property type="molecule type" value="Genomic_DNA"/>
</dbReference>
<dbReference type="PRINTS" id="PR00420">
    <property type="entry name" value="RNGMNOXGNASE"/>
</dbReference>
<dbReference type="Pfam" id="PF01494">
    <property type="entry name" value="FAD_binding_3"/>
    <property type="match status" value="1"/>
</dbReference>
<dbReference type="InterPro" id="IPR002938">
    <property type="entry name" value="FAD-bd"/>
</dbReference>